<sequence length="143" mass="16121">MEDLNFFPWCEVGGGNLVEVRDKVSGKTPSSGRKRNFPLIGVPRYSTHASCYMGKRIILKYWITPDMCYIRCPYPRLSHAHLARVKTPFLDRGDPIPGVGTVCLLVIWSQAPNGFSTNSAKRLRRQAFVNDQKDTLPGVELQP</sequence>
<reference evidence="1 2" key="1">
    <citation type="journal article" date="2023" name="Nucleic Acids Res.">
        <title>The hologenome of Daphnia magna reveals possible DNA methylation and microbiome-mediated evolution of the host genome.</title>
        <authorList>
            <person name="Chaturvedi A."/>
            <person name="Li X."/>
            <person name="Dhandapani V."/>
            <person name="Marshall H."/>
            <person name="Kissane S."/>
            <person name="Cuenca-Cambronero M."/>
            <person name="Asole G."/>
            <person name="Calvet F."/>
            <person name="Ruiz-Romero M."/>
            <person name="Marangio P."/>
            <person name="Guigo R."/>
            <person name="Rago D."/>
            <person name="Mirbahai L."/>
            <person name="Eastwood N."/>
            <person name="Colbourne J.K."/>
            <person name="Zhou J."/>
            <person name="Mallon E."/>
            <person name="Orsini L."/>
        </authorList>
    </citation>
    <scope>NUCLEOTIDE SEQUENCE [LARGE SCALE GENOMIC DNA]</scope>
    <source>
        <strain evidence="1">LRV0_1</strain>
    </source>
</reference>
<evidence type="ECO:0000313" key="1">
    <source>
        <dbReference type="EMBL" id="KAK4009347.1"/>
    </source>
</evidence>
<accession>A0ABQ9Z8X8</accession>
<gene>
    <name evidence="1" type="ORF">OUZ56_018464</name>
</gene>
<organism evidence="1 2">
    <name type="scientific">Daphnia magna</name>
    <dbReference type="NCBI Taxonomy" id="35525"/>
    <lineage>
        <taxon>Eukaryota</taxon>
        <taxon>Metazoa</taxon>
        <taxon>Ecdysozoa</taxon>
        <taxon>Arthropoda</taxon>
        <taxon>Crustacea</taxon>
        <taxon>Branchiopoda</taxon>
        <taxon>Diplostraca</taxon>
        <taxon>Cladocera</taxon>
        <taxon>Anomopoda</taxon>
        <taxon>Daphniidae</taxon>
        <taxon>Daphnia</taxon>
    </lineage>
</organism>
<dbReference type="Proteomes" id="UP001234178">
    <property type="component" value="Unassembled WGS sequence"/>
</dbReference>
<comment type="caution">
    <text evidence="1">The sequence shown here is derived from an EMBL/GenBank/DDBJ whole genome shotgun (WGS) entry which is preliminary data.</text>
</comment>
<dbReference type="EMBL" id="JAOYFB010000003">
    <property type="protein sequence ID" value="KAK4009347.1"/>
    <property type="molecule type" value="Genomic_DNA"/>
</dbReference>
<keyword evidence="2" id="KW-1185">Reference proteome</keyword>
<name>A0ABQ9Z8X8_9CRUS</name>
<protein>
    <submittedName>
        <fullName evidence="1">Uncharacterized protein</fullName>
    </submittedName>
</protein>
<evidence type="ECO:0000313" key="2">
    <source>
        <dbReference type="Proteomes" id="UP001234178"/>
    </source>
</evidence>
<proteinExistence type="predicted"/>